<dbReference type="PANTHER" id="PTHR42748">
    <property type="entry name" value="NITROGEN METABOLITE REPRESSION PROTEIN NMRA FAMILY MEMBER"/>
    <property type="match status" value="1"/>
</dbReference>
<evidence type="ECO:0000256" key="2">
    <source>
        <dbReference type="ARBA" id="ARBA00022857"/>
    </source>
</evidence>
<dbReference type="PANTHER" id="PTHR42748:SF25">
    <property type="entry name" value="NMRA FAMILY PROTEIN"/>
    <property type="match status" value="1"/>
</dbReference>
<proteinExistence type="inferred from homology"/>
<reference evidence="4 7" key="2">
    <citation type="submission" date="2024-02" db="EMBL/GenBank/DDBJ databases">
        <title>De novo assembly and annotation of 12 fungi associated with fruit tree decline syndrome in Ontario, Canada.</title>
        <authorList>
            <person name="Sulman M."/>
            <person name="Ellouze W."/>
            <person name="Ilyukhin E."/>
        </authorList>
    </citation>
    <scope>NUCLEOTIDE SEQUENCE [LARGE SCALE GENOMIC DNA]</scope>
    <source>
        <strain evidence="4 7">FDS-637</strain>
    </source>
</reference>
<comment type="caution">
    <text evidence="5">The sequence shown here is derived from an EMBL/GenBank/DDBJ whole genome shotgun (WGS) entry which is preliminary data.</text>
</comment>
<evidence type="ECO:0000259" key="3">
    <source>
        <dbReference type="Pfam" id="PF05368"/>
    </source>
</evidence>
<dbReference type="Proteomes" id="UP000190776">
    <property type="component" value="Unassembled WGS sequence"/>
</dbReference>
<accession>A0A1S8B8A1</accession>
<feature type="domain" description="NmrA-like" evidence="3">
    <location>
        <begin position="3"/>
        <end position="284"/>
    </location>
</feature>
<evidence type="ECO:0000313" key="4">
    <source>
        <dbReference type="EMBL" id="KAL0262862.1"/>
    </source>
</evidence>
<evidence type="ECO:0000313" key="7">
    <source>
        <dbReference type="Proteomes" id="UP001430584"/>
    </source>
</evidence>
<reference evidence="5 6" key="1">
    <citation type="submission" date="2017-01" db="EMBL/GenBank/DDBJ databases">
        <title>Draft genome sequence of Diplodia seriata F98.1, a fungal species involved in grapevine trunk diseases.</title>
        <authorList>
            <person name="Robert-Siegwald G."/>
            <person name="Vallet J."/>
            <person name="Abou-Mansour E."/>
            <person name="Xu J."/>
            <person name="Rey P."/>
            <person name="Bertsch C."/>
            <person name="Rego C."/>
            <person name="Larignon P."/>
            <person name="Fontaine F."/>
            <person name="Lebrun M.-H."/>
        </authorList>
    </citation>
    <scope>NUCLEOTIDE SEQUENCE [LARGE SCALE GENOMIC DNA]</scope>
    <source>
        <strain evidence="5 6">F98.1</strain>
    </source>
</reference>
<comment type="similarity">
    <text evidence="1">Belongs to the NmrA-type oxidoreductase family.</text>
</comment>
<dbReference type="SUPFAM" id="SSF51735">
    <property type="entry name" value="NAD(P)-binding Rossmann-fold domains"/>
    <property type="match status" value="1"/>
</dbReference>
<dbReference type="STRING" id="420778.A0A1S8B8A1"/>
<dbReference type="Proteomes" id="UP001430584">
    <property type="component" value="Unassembled WGS sequence"/>
</dbReference>
<dbReference type="EMBL" id="MSZU01000111">
    <property type="protein sequence ID" value="OMP83735.1"/>
    <property type="molecule type" value="Genomic_DNA"/>
</dbReference>
<dbReference type="Gene3D" id="3.40.50.720">
    <property type="entry name" value="NAD(P)-binding Rossmann-like Domain"/>
    <property type="match status" value="1"/>
</dbReference>
<name>A0A1S8B8A1_9PEZI</name>
<keyword evidence="7" id="KW-1185">Reference proteome</keyword>
<dbReference type="GO" id="GO:0005634">
    <property type="term" value="C:nucleus"/>
    <property type="evidence" value="ECO:0007669"/>
    <property type="project" value="TreeGrafter"/>
</dbReference>
<evidence type="ECO:0000313" key="5">
    <source>
        <dbReference type="EMBL" id="OMP83735.1"/>
    </source>
</evidence>
<organism evidence="5 6">
    <name type="scientific">Diplodia seriata</name>
    <dbReference type="NCBI Taxonomy" id="420778"/>
    <lineage>
        <taxon>Eukaryota</taxon>
        <taxon>Fungi</taxon>
        <taxon>Dikarya</taxon>
        <taxon>Ascomycota</taxon>
        <taxon>Pezizomycotina</taxon>
        <taxon>Dothideomycetes</taxon>
        <taxon>Dothideomycetes incertae sedis</taxon>
        <taxon>Botryosphaeriales</taxon>
        <taxon>Botryosphaeriaceae</taxon>
        <taxon>Diplodia</taxon>
    </lineage>
</organism>
<keyword evidence="2" id="KW-0521">NADP</keyword>
<gene>
    <name evidence="5" type="ORF">BK809_0005116</name>
    <name evidence="4" type="ORF">SLS55_001836</name>
</gene>
<protein>
    <submittedName>
        <fullName evidence="5">NmrA-like family domain-containing protein</fullName>
    </submittedName>
</protein>
<dbReference type="AlphaFoldDB" id="A0A1S8B8A1"/>
<dbReference type="EMBL" id="JAJVCZ030000002">
    <property type="protein sequence ID" value="KAL0262862.1"/>
    <property type="molecule type" value="Genomic_DNA"/>
</dbReference>
<sequence length="314" mass="34397">MSRALLITGATGKQGASVIDALLSRNRLPPNTTILALTRDPRSPSAQRLAAKSPSIKLLEGDLDDPSAVFAAAKRQLGNSAPIWGVYSVQVSMGKGVTLDGEVRQGKGLVDEALKAGVSHFVYSSVERGGEARSWDNPTDVPHFRTKWEIERHLRDRAGEGKESKMGWTVLRPAIFMDNLAPGFAGKLFMTSLRDVMGSRPLQWVATRDIGVFAAMAFEEPEKWNGRAVGLAGDMVTFDQLDGLFQRVTGKPVGTTFGLLGKALKHGVKEVGTMLDFFKDEGYKADIPALRKEHPGMMDLETWLRTQSQFVKRE</sequence>
<dbReference type="CDD" id="cd05251">
    <property type="entry name" value="NmrA_like_SDR_a"/>
    <property type="match status" value="1"/>
</dbReference>
<evidence type="ECO:0000256" key="1">
    <source>
        <dbReference type="ARBA" id="ARBA00006328"/>
    </source>
</evidence>
<dbReference type="InterPro" id="IPR008030">
    <property type="entry name" value="NmrA-like"/>
</dbReference>
<dbReference type="InterPro" id="IPR036291">
    <property type="entry name" value="NAD(P)-bd_dom_sf"/>
</dbReference>
<dbReference type="Pfam" id="PF05368">
    <property type="entry name" value="NmrA"/>
    <property type="match status" value="1"/>
</dbReference>
<dbReference type="Gene3D" id="3.90.25.10">
    <property type="entry name" value="UDP-galactose 4-epimerase, domain 1"/>
    <property type="match status" value="1"/>
</dbReference>
<evidence type="ECO:0000313" key="6">
    <source>
        <dbReference type="Proteomes" id="UP000190776"/>
    </source>
</evidence>
<dbReference type="InterPro" id="IPR051164">
    <property type="entry name" value="NmrA-like_oxidored"/>
</dbReference>
<dbReference type="OrthoDB" id="9997102at2759"/>